<dbReference type="NCBIfam" id="NF004162">
    <property type="entry name" value="PRK05627.1-5"/>
    <property type="match status" value="1"/>
</dbReference>
<dbReference type="EMBL" id="CP095075">
    <property type="protein sequence ID" value="UOR12687.1"/>
    <property type="molecule type" value="Genomic_DNA"/>
</dbReference>
<dbReference type="PIRSF" id="PIRSF004491">
    <property type="entry name" value="FAD_Synth"/>
    <property type="match status" value="1"/>
</dbReference>
<comment type="pathway">
    <text evidence="1 14">Cofactor biosynthesis; FAD biosynthesis; FAD from FMN: step 1/1.</text>
</comment>
<evidence type="ECO:0000256" key="13">
    <source>
        <dbReference type="ARBA" id="ARBA00049494"/>
    </source>
</evidence>
<evidence type="ECO:0000256" key="2">
    <source>
        <dbReference type="ARBA" id="ARBA00005201"/>
    </source>
</evidence>
<organism evidence="16 17">
    <name type="scientific">Halobacillus amylolyticus</name>
    <dbReference type="NCBI Taxonomy" id="2932259"/>
    <lineage>
        <taxon>Bacteria</taxon>
        <taxon>Bacillati</taxon>
        <taxon>Bacillota</taxon>
        <taxon>Bacilli</taxon>
        <taxon>Bacillales</taxon>
        <taxon>Bacillaceae</taxon>
        <taxon>Halobacillus</taxon>
    </lineage>
</organism>
<reference evidence="16" key="1">
    <citation type="submission" date="2022-04" db="EMBL/GenBank/DDBJ databases">
        <title>Halobacillus sp. isolated from saltern.</title>
        <authorList>
            <person name="Won M."/>
            <person name="Lee C.-M."/>
            <person name="Woen H.-Y."/>
            <person name="Kwon S.-W."/>
        </authorList>
    </citation>
    <scope>NUCLEOTIDE SEQUENCE</scope>
    <source>
        <strain evidence="16">SSHM10-5</strain>
    </source>
</reference>
<evidence type="ECO:0000313" key="16">
    <source>
        <dbReference type="EMBL" id="UOR12687.1"/>
    </source>
</evidence>
<dbReference type="InterPro" id="IPR002606">
    <property type="entry name" value="Riboflavin_kinase_bac"/>
</dbReference>
<comment type="similarity">
    <text evidence="14">Belongs to the ribF family.</text>
</comment>
<evidence type="ECO:0000256" key="14">
    <source>
        <dbReference type="PIRNR" id="PIRNR004491"/>
    </source>
</evidence>
<dbReference type="NCBIfam" id="TIGR00125">
    <property type="entry name" value="cyt_tran_rel"/>
    <property type="match status" value="1"/>
</dbReference>
<dbReference type="RefSeq" id="WP_245033637.1">
    <property type="nucleotide sequence ID" value="NZ_CP095075.1"/>
</dbReference>
<dbReference type="InterPro" id="IPR015864">
    <property type="entry name" value="FAD_synthase"/>
</dbReference>
<feature type="domain" description="Riboflavin kinase" evidence="15">
    <location>
        <begin position="185"/>
        <end position="311"/>
    </location>
</feature>
<keyword evidence="3 14" id="KW-0285">Flavoprotein</keyword>
<keyword evidence="10 14" id="KW-0067">ATP-binding</keyword>
<keyword evidence="9 14" id="KW-0274">FAD</keyword>
<dbReference type="InterPro" id="IPR023468">
    <property type="entry name" value="Riboflavin_kinase"/>
</dbReference>
<dbReference type="GO" id="GO:0003919">
    <property type="term" value="F:FMN adenylyltransferase activity"/>
    <property type="evidence" value="ECO:0007669"/>
    <property type="project" value="UniProtKB-EC"/>
</dbReference>
<evidence type="ECO:0000256" key="1">
    <source>
        <dbReference type="ARBA" id="ARBA00004726"/>
    </source>
</evidence>
<dbReference type="PANTHER" id="PTHR22749:SF6">
    <property type="entry name" value="RIBOFLAVIN KINASE"/>
    <property type="match status" value="1"/>
</dbReference>
<keyword evidence="6 14" id="KW-0548">Nucleotidyltransferase</keyword>
<dbReference type="Pfam" id="PF01687">
    <property type="entry name" value="Flavokinase"/>
    <property type="match status" value="1"/>
</dbReference>
<dbReference type="SMART" id="SM00904">
    <property type="entry name" value="Flavokinase"/>
    <property type="match status" value="1"/>
</dbReference>
<comment type="catalytic activity">
    <reaction evidence="12 14">
        <text>riboflavin + ATP = FMN + ADP + H(+)</text>
        <dbReference type="Rhea" id="RHEA:14357"/>
        <dbReference type="ChEBI" id="CHEBI:15378"/>
        <dbReference type="ChEBI" id="CHEBI:30616"/>
        <dbReference type="ChEBI" id="CHEBI:57986"/>
        <dbReference type="ChEBI" id="CHEBI:58210"/>
        <dbReference type="ChEBI" id="CHEBI:456216"/>
        <dbReference type="EC" id="2.7.1.26"/>
    </reaction>
</comment>
<dbReference type="InterPro" id="IPR004821">
    <property type="entry name" value="Cyt_trans-like"/>
</dbReference>
<dbReference type="InterPro" id="IPR023465">
    <property type="entry name" value="Riboflavin_kinase_dom_sf"/>
</dbReference>
<keyword evidence="4 14" id="KW-0288">FMN</keyword>
<protein>
    <recommendedName>
        <fullName evidence="14">Riboflavin biosynthesis protein</fullName>
    </recommendedName>
    <domain>
        <recommendedName>
            <fullName evidence="14">Riboflavin kinase</fullName>
            <ecNumber evidence="14">2.7.1.26</ecNumber>
        </recommendedName>
        <alternativeName>
            <fullName evidence="14">Flavokinase</fullName>
        </alternativeName>
    </domain>
    <domain>
        <recommendedName>
            <fullName evidence="14">FMN adenylyltransferase</fullName>
            <ecNumber evidence="14">2.7.7.2</ecNumber>
        </recommendedName>
        <alternativeName>
            <fullName evidence="14">FAD pyrophosphorylase</fullName>
        </alternativeName>
        <alternativeName>
            <fullName evidence="14">FAD synthase</fullName>
        </alternativeName>
    </domain>
</protein>
<keyword evidence="11" id="KW-0511">Multifunctional enzyme</keyword>
<evidence type="ECO:0000313" key="17">
    <source>
        <dbReference type="Proteomes" id="UP000830326"/>
    </source>
</evidence>
<dbReference type="InterPro" id="IPR014729">
    <property type="entry name" value="Rossmann-like_a/b/a_fold"/>
</dbReference>
<dbReference type="CDD" id="cd02064">
    <property type="entry name" value="FAD_synthetase_N"/>
    <property type="match status" value="1"/>
</dbReference>
<dbReference type="Gene3D" id="2.40.30.30">
    <property type="entry name" value="Riboflavin kinase-like"/>
    <property type="match status" value="1"/>
</dbReference>
<sequence length="312" mass="35079">MKTIELSASDSDFSFDLNPSAVAVGFFDGVHKGHQEVITTAQNKADQLGLASAVMTFDPHPSVVLNKAVQHARYITPLSEKQDILETMEVDYLFVVRFDQSLAALSPQQFVDDFFIGLNIKHVVAGFDFSYGHKGKGSMETLPEHAQGRLTYTVVEKVEQESSKVSSTRIRKLLDDGEVIEVSELLGRTFNVRGTVVSGDKRGRTIGYPTANMANMKEYYLPKSGVYAVEAAYQGEQFYGMANLGVKPTFQENSAVPMLEVYLFDFDQDLYGTELTVYFHKYIRAEQKFKGIDQIVAQLEKDEAEIRRFFNR</sequence>
<evidence type="ECO:0000256" key="12">
    <source>
        <dbReference type="ARBA" id="ARBA00047880"/>
    </source>
</evidence>
<evidence type="ECO:0000256" key="8">
    <source>
        <dbReference type="ARBA" id="ARBA00022777"/>
    </source>
</evidence>
<dbReference type="SUPFAM" id="SSF82114">
    <property type="entry name" value="Riboflavin kinase-like"/>
    <property type="match status" value="1"/>
</dbReference>
<dbReference type="Proteomes" id="UP000830326">
    <property type="component" value="Chromosome"/>
</dbReference>
<evidence type="ECO:0000256" key="5">
    <source>
        <dbReference type="ARBA" id="ARBA00022679"/>
    </source>
</evidence>
<dbReference type="NCBIfam" id="TIGR00083">
    <property type="entry name" value="ribF"/>
    <property type="match status" value="1"/>
</dbReference>
<accession>A0ABY4HE37</accession>
<dbReference type="Gene3D" id="3.40.50.620">
    <property type="entry name" value="HUPs"/>
    <property type="match status" value="1"/>
</dbReference>
<evidence type="ECO:0000259" key="15">
    <source>
        <dbReference type="SMART" id="SM00904"/>
    </source>
</evidence>
<evidence type="ECO:0000256" key="7">
    <source>
        <dbReference type="ARBA" id="ARBA00022741"/>
    </source>
</evidence>
<name>A0ABY4HE37_9BACI</name>
<evidence type="ECO:0000256" key="9">
    <source>
        <dbReference type="ARBA" id="ARBA00022827"/>
    </source>
</evidence>
<comment type="pathway">
    <text evidence="2 14">Cofactor biosynthesis; FMN biosynthesis; FMN from riboflavin (ATP route): step 1/1.</text>
</comment>
<dbReference type="Pfam" id="PF06574">
    <property type="entry name" value="FAD_syn"/>
    <property type="match status" value="1"/>
</dbReference>
<dbReference type="EC" id="2.7.7.2" evidence="14"/>
<keyword evidence="7 14" id="KW-0547">Nucleotide-binding</keyword>
<dbReference type="SUPFAM" id="SSF52374">
    <property type="entry name" value="Nucleotidylyl transferase"/>
    <property type="match status" value="1"/>
</dbReference>
<dbReference type="PANTHER" id="PTHR22749">
    <property type="entry name" value="RIBOFLAVIN KINASE/FMN ADENYLYLTRANSFERASE"/>
    <property type="match status" value="1"/>
</dbReference>
<keyword evidence="5 14" id="KW-0808">Transferase</keyword>
<dbReference type="GO" id="GO:0008531">
    <property type="term" value="F:riboflavin kinase activity"/>
    <property type="evidence" value="ECO:0007669"/>
    <property type="project" value="UniProtKB-EC"/>
</dbReference>
<proteinExistence type="inferred from homology"/>
<dbReference type="NCBIfam" id="NF004160">
    <property type="entry name" value="PRK05627.1-3"/>
    <property type="match status" value="1"/>
</dbReference>
<keyword evidence="8 14" id="KW-0418">Kinase</keyword>
<comment type="catalytic activity">
    <reaction evidence="13 14">
        <text>FMN + ATP + H(+) = FAD + diphosphate</text>
        <dbReference type="Rhea" id="RHEA:17237"/>
        <dbReference type="ChEBI" id="CHEBI:15378"/>
        <dbReference type="ChEBI" id="CHEBI:30616"/>
        <dbReference type="ChEBI" id="CHEBI:33019"/>
        <dbReference type="ChEBI" id="CHEBI:57692"/>
        <dbReference type="ChEBI" id="CHEBI:58210"/>
        <dbReference type="EC" id="2.7.7.2"/>
    </reaction>
</comment>
<evidence type="ECO:0000256" key="4">
    <source>
        <dbReference type="ARBA" id="ARBA00022643"/>
    </source>
</evidence>
<evidence type="ECO:0000256" key="3">
    <source>
        <dbReference type="ARBA" id="ARBA00022630"/>
    </source>
</evidence>
<evidence type="ECO:0000256" key="6">
    <source>
        <dbReference type="ARBA" id="ARBA00022695"/>
    </source>
</evidence>
<evidence type="ECO:0000256" key="10">
    <source>
        <dbReference type="ARBA" id="ARBA00022840"/>
    </source>
</evidence>
<dbReference type="EC" id="2.7.1.26" evidence="14"/>
<keyword evidence="17" id="KW-1185">Reference proteome</keyword>
<evidence type="ECO:0000256" key="11">
    <source>
        <dbReference type="ARBA" id="ARBA00023268"/>
    </source>
</evidence>
<dbReference type="InterPro" id="IPR015865">
    <property type="entry name" value="Riboflavin_kinase_bac/euk"/>
</dbReference>
<gene>
    <name evidence="16" type="ORF">MUO15_03970</name>
</gene>